<protein>
    <recommendedName>
        <fullName evidence="2">BHLH domain-containing protein</fullName>
    </recommendedName>
</protein>
<proteinExistence type="predicted"/>
<dbReference type="SUPFAM" id="SSF47459">
    <property type="entry name" value="HLH, helix-loop-helix DNA-binding domain"/>
    <property type="match status" value="1"/>
</dbReference>
<dbReference type="InterPro" id="IPR052099">
    <property type="entry name" value="Regulatory_TF_Diverse"/>
</dbReference>
<comment type="caution">
    <text evidence="3">The sequence shown here is derived from an EMBL/GenBank/DDBJ whole genome shotgun (WGS) entry which is preliminary data.</text>
</comment>
<sequence>MSGAYNNNSPDKPSQFPVDFDFGLYQQQRQVPLQNTQRNTRDYPLDASAVDGSLVGFSHGYVRDQYMAPDFLISEFLAETGANNFNESNTNTSTISTTRKNNSNPTSLNNTSGQIEQQLLLQQPSYDIFSLTTFDDPSANYYPHSPSSSTNTNNNANGYYGDYQLNPQQLLQDQLQQSCLQQNQDTQEMPILIKQEPISNPTSPFTMNSPDFIQQRQQQQQVPQQHIPPVQKLQLLRAQYVPPPDTNIYQSRSSSTTLATTVSGGSMPFQKRFTHPQDTSQGSGTNDIMTPSKNGGRSRVKSSHNVIEQRYRNKINDKFTALQNSVPTLRITAKRKARSASSGCVKRDLDGSDYEDADGFGDTMGTVSNNSNLGESFSLPNDEDLEGLEPARKLNKGTILLKSIEYIKFLERKNDRMRLEHEELVLKARMLGLNIDEFINPCE</sequence>
<dbReference type="AlphaFoldDB" id="A0A9P8AKP3"/>
<feature type="region of interest" description="Disordered" evidence="1">
    <location>
        <begin position="275"/>
        <end position="303"/>
    </location>
</feature>
<dbReference type="Proteomes" id="UP000790833">
    <property type="component" value="Unassembled WGS sequence"/>
</dbReference>
<dbReference type="PANTHER" id="PTHR47336:SF2">
    <property type="entry name" value="TRANSCRIPTION FACTOR HMS1-RELATED"/>
    <property type="match status" value="1"/>
</dbReference>
<dbReference type="RefSeq" id="XP_043051686.1">
    <property type="nucleotide sequence ID" value="XM_043191009.1"/>
</dbReference>
<dbReference type="PANTHER" id="PTHR47336">
    <property type="entry name" value="TRANSCRIPTION FACTOR HMS1-RELATED"/>
    <property type="match status" value="1"/>
</dbReference>
<evidence type="ECO:0000313" key="4">
    <source>
        <dbReference type="Proteomes" id="UP000790833"/>
    </source>
</evidence>
<dbReference type="OrthoDB" id="2133190at2759"/>
<reference evidence="3" key="1">
    <citation type="submission" date="2021-03" db="EMBL/GenBank/DDBJ databases">
        <authorList>
            <person name="Palmer J.M."/>
        </authorList>
    </citation>
    <scope>NUCLEOTIDE SEQUENCE</scope>
    <source>
        <strain evidence="3">ARV_011</strain>
    </source>
</reference>
<feature type="region of interest" description="Disordered" evidence="1">
    <location>
        <begin position="140"/>
        <end position="163"/>
    </location>
</feature>
<dbReference type="PROSITE" id="PS50888">
    <property type="entry name" value="BHLH"/>
    <property type="match status" value="1"/>
</dbReference>
<dbReference type="InterPro" id="IPR011598">
    <property type="entry name" value="bHLH_dom"/>
</dbReference>
<feature type="domain" description="BHLH" evidence="2">
    <location>
        <begin position="299"/>
        <end position="410"/>
    </location>
</feature>
<dbReference type="GO" id="GO:0046983">
    <property type="term" value="F:protein dimerization activity"/>
    <property type="evidence" value="ECO:0007669"/>
    <property type="project" value="InterPro"/>
</dbReference>
<dbReference type="EMBL" id="JAHMUF010000001">
    <property type="protein sequence ID" value="KAG7196141.1"/>
    <property type="molecule type" value="Genomic_DNA"/>
</dbReference>
<evidence type="ECO:0000259" key="2">
    <source>
        <dbReference type="PROSITE" id="PS50888"/>
    </source>
</evidence>
<feature type="compositionally biased region" description="Polar residues" evidence="1">
    <location>
        <begin position="276"/>
        <end position="295"/>
    </location>
</feature>
<accession>A0A9P8AKP3</accession>
<dbReference type="GeneID" id="66113527"/>
<dbReference type="Gene3D" id="4.10.280.10">
    <property type="entry name" value="Helix-loop-helix DNA-binding domain"/>
    <property type="match status" value="1"/>
</dbReference>
<gene>
    <name evidence="3" type="ORF">KQ657_000153</name>
</gene>
<dbReference type="Pfam" id="PF00010">
    <property type="entry name" value="HLH"/>
    <property type="match status" value="1"/>
</dbReference>
<name>A0A9P8AKP3_9ASCO</name>
<dbReference type="SMART" id="SM00353">
    <property type="entry name" value="HLH"/>
    <property type="match status" value="1"/>
</dbReference>
<evidence type="ECO:0000256" key="1">
    <source>
        <dbReference type="SAM" id="MobiDB-lite"/>
    </source>
</evidence>
<dbReference type="InterPro" id="IPR036638">
    <property type="entry name" value="HLH_DNA-bd_sf"/>
</dbReference>
<organism evidence="3 4">
    <name type="scientific">Scheffersomyces spartinae</name>
    <dbReference type="NCBI Taxonomy" id="45513"/>
    <lineage>
        <taxon>Eukaryota</taxon>
        <taxon>Fungi</taxon>
        <taxon>Dikarya</taxon>
        <taxon>Ascomycota</taxon>
        <taxon>Saccharomycotina</taxon>
        <taxon>Pichiomycetes</taxon>
        <taxon>Debaryomycetaceae</taxon>
        <taxon>Scheffersomyces</taxon>
    </lineage>
</organism>
<feature type="region of interest" description="Disordered" evidence="1">
    <location>
        <begin position="86"/>
        <end position="111"/>
    </location>
</feature>
<keyword evidence="4" id="KW-1185">Reference proteome</keyword>
<evidence type="ECO:0000313" key="3">
    <source>
        <dbReference type="EMBL" id="KAG7196141.1"/>
    </source>
</evidence>